<evidence type="ECO:0000313" key="3">
    <source>
        <dbReference type="Proteomes" id="UP001223390"/>
    </source>
</evidence>
<dbReference type="Pfam" id="PF00144">
    <property type="entry name" value="Beta-lactamase"/>
    <property type="match status" value="1"/>
</dbReference>
<keyword evidence="2" id="KW-0378">Hydrolase</keyword>
<dbReference type="Gene3D" id="3.40.710.10">
    <property type="entry name" value="DD-peptidase/beta-lactamase superfamily"/>
    <property type="match status" value="1"/>
</dbReference>
<evidence type="ECO:0000313" key="2">
    <source>
        <dbReference type="EMBL" id="MDK9500277.1"/>
    </source>
</evidence>
<dbReference type="InterPro" id="IPR001466">
    <property type="entry name" value="Beta-lactam-related"/>
</dbReference>
<proteinExistence type="predicted"/>
<feature type="domain" description="Beta-lactamase-related" evidence="1">
    <location>
        <begin position="5"/>
        <end position="326"/>
    </location>
</feature>
<protein>
    <submittedName>
        <fullName evidence="2">Serine hydrolase</fullName>
    </submittedName>
</protein>
<gene>
    <name evidence="2" type="ORF">QEZ40_005908</name>
</gene>
<organism evidence="2 3">
    <name type="scientific">Streptomyces katrae</name>
    <dbReference type="NCBI Taxonomy" id="68223"/>
    <lineage>
        <taxon>Bacteria</taxon>
        <taxon>Bacillati</taxon>
        <taxon>Actinomycetota</taxon>
        <taxon>Actinomycetes</taxon>
        <taxon>Kitasatosporales</taxon>
        <taxon>Streptomycetaceae</taxon>
        <taxon>Streptomyces</taxon>
    </lineage>
</organism>
<keyword evidence="3" id="KW-1185">Reference proteome</keyword>
<sequence>MDAVHRAGVPGVYGEVRVAGRTWRGASGVADVTTGRPAGADLRHRVGSVTKTFTAVAVMQQVERGRIRLDEPIGDRLPDLVPGERGRRITVRMLLNHTSGLPDYVAYAFPSLQSGSPASLDDNRFRRFRPAELIALGLAAPPAGEPGAPTGVYSNTNYLLLGELLERVTGTPAQEYITRDVIRRAGLRHTGFPSGPDIEGPHSLMYEAAFGLLDPPRDYSVYDMSWAGTGAAMVSTMADLNRFYGLLLDGRIVSRASLEQMRRTVPVRRDFDGTTIQYGLGLHKVTVPGCGTFWGHDGSAWGAGTVSLTRADGRRQMSVAVNLQRWSAPDPTGSRPPHPIDTALNGLYDEAMCDGTNTAAPHGS</sequence>
<name>A0ABT7H2Y8_9ACTN</name>
<evidence type="ECO:0000259" key="1">
    <source>
        <dbReference type="Pfam" id="PF00144"/>
    </source>
</evidence>
<dbReference type="GO" id="GO:0016787">
    <property type="term" value="F:hydrolase activity"/>
    <property type="evidence" value="ECO:0007669"/>
    <property type="project" value="UniProtKB-KW"/>
</dbReference>
<comment type="caution">
    <text evidence="2">The sequence shown here is derived from an EMBL/GenBank/DDBJ whole genome shotgun (WGS) entry which is preliminary data.</text>
</comment>
<dbReference type="PANTHER" id="PTHR46825:SF7">
    <property type="entry name" value="D-ALANYL-D-ALANINE CARBOXYPEPTIDASE"/>
    <property type="match status" value="1"/>
</dbReference>
<dbReference type="SUPFAM" id="SSF56601">
    <property type="entry name" value="beta-lactamase/transpeptidase-like"/>
    <property type="match status" value="1"/>
</dbReference>
<dbReference type="PANTHER" id="PTHR46825">
    <property type="entry name" value="D-ALANYL-D-ALANINE-CARBOXYPEPTIDASE/ENDOPEPTIDASE AMPH"/>
    <property type="match status" value="1"/>
</dbReference>
<dbReference type="InterPro" id="IPR050491">
    <property type="entry name" value="AmpC-like"/>
</dbReference>
<dbReference type="Proteomes" id="UP001223390">
    <property type="component" value="Unassembled WGS sequence"/>
</dbReference>
<dbReference type="RefSeq" id="WP_285345948.1">
    <property type="nucleotide sequence ID" value="NZ_JASITI010000058.1"/>
</dbReference>
<dbReference type="EMBL" id="JASITI010000058">
    <property type="protein sequence ID" value="MDK9500277.1"/>
    <property type="molecule type" value="Genomic_DNA"/>
</dbReference>
<reference evidence="2 3" key="1">
    <citation type="submission" date="2023-05" db="EMBL/GenBank/DDBJ databases">
        <title>Sequencing and Assembly of Streptomyces sp. NP73.</title>
        <authorList>
            <person name="Konwar A.N."/>
            <person name="Saikia K."/>
            <person name="Thakur D."/>
        </authorList>
    </citation>
    <scope>NUCLEOTIDE SEQUENCE [LARGE SCALE GENOMIC DNA]</scope>
    <source>
        <strain evidence="2 3">NP73</strain>
    </source>
</reference>
<dbReference type="InterPro" id="IPR012338">
    <property type="entry name" value="Beta-lactam/transpept-like"/>
</dbReference>
<accession>A0ABT7H2Y8</accession>